<comment type="caution">
    <text evidence="2">The sequence shown here is derived from an EMBL/GenBank/DDBJ whole genome shotgun (WGS) entry which is preliminary data.</text>
</comment>
<dbReference type="PROSITE" id="PS51257">
    <property type="entry name" value="PROKAR_LIPOPROTEIN"/>
    <property type="match status" value="1"/>
</dbReference>
<reference evidence="2 3" key="1">
    <citation type="journal article" date="2015" name="Nature">
        <title>rRNA introns, odd ribosomes, and small enigmatic genomes across a large radiation of phyla.</title>
        <authorList>
            <person name="Brown C.T."/>
            <person name="Hug L.A."/>
            <person name="Thomas B.C."/>
            <person name="Sharon I."/>
            <person name="Castelle C.J."/>
            <person name="Singh A."/>
            <person name="Wilkins M.J."/>
            <person name="Williams K.H."/>
            <person name="Banfield J.F."/>
        </authorList>
    </citation>
    <scope>NUCLEOTIDE SEQUENCE [LARGE SCALE GENOMIC DNA]</scope>
</reference>
<evidence type="ECO:0000313" key="3">
    <source>
        <dbReference type="Proteomes" id="UP000034794"/>
    </source>
</evidence>
<dbReference type="EMBL" id="LCMI01000001">
    <property type="protein sequence ID" value="KKU33780.1"/>
    <property type="molecule type" value="Genomic_DNA"/>
</dbReference>
<protein>
    <submittedName>
        <fullName evidence="2">Uncharacterized protein</fullName>
    </submittedName>
</protein>
<dbReference type="Proteomes" id="UP000034794">
    <property type="component" value="Unassembled WGS sequence"/>
</dbReference>
<keyword evidence="1" id="KW-0732">Signal</keyword>
<feature type="signal peptide" evidence="1">
    <location>
        <begin position="1"/>
        <end position="23"/>
    </location>
</feature>
<evidence type="ECO:0000256" key="1">
    <source>
        <dbReference type="SAM" id="SignalP"/>
    </source>
</evidence>
<organism evidence="2 3">
    <name type="scientific">Candidatus Collierbacteria bacterium GW2011_GWA2_46_26</name>
    <dbReference type="NCBI Taxonomy" id="1618381"/>
    <lineage>
        <taxon>Bacteria</taxon>
        <taxon>Candidatus Collieribacteriota</taxon>
    </lineage>
</organism>
<feature type="chain" id="PRO_5002539575" evidence="1">
    <location>
        <begin position="24"/>
        <end position="105"/>
    </location>
</feature>
<gene>
    <name evidence="2" type="ORF">UX47_C0001G0063</name>
</gene>
<accession>A0A0G1SKG0</accession>
<dbReference type="AlphaFoldDB" id="A0A0G1SKG0"/>
<proteinExistence type="predicted"/>
<sequence>MKKKIWIATTTFFALSLILVACSARDQARWKGTIELGDLPADMLYVDGVPQIITISTESDGDVVMAYRADDGNVYAQLYGCAVISVNCGKLYEQGRYQWTIPEGK</sequence>
<evidence type="ECO:0000313" key="2">
    <source>
        <dbReference type="EMBL" id="KKU33780.1"/>
    </source>
</evidence>
<name>A0A0G1SKG0_9BACT</name>